<gene>
    <name evidence="7" type="primary">cbiQ</name>
    <name evidence="7" type="ORF">N5P18_12230</name>
</gene>
<dbReference type="Pfam" id="PF02361">
    <property type="entry name" value="CbiQ"/>
    <property type="match status" value="1"/>
</dbReference>
<name>A0ABZ2FAW5_9MICO</name>
<keyword evidence="4 6" id="KW-1133">Transmembrane helix</keyword>
<feature type="transmembrane region" description="Helical" evidence="6">
    <location>
        <begin position="72"/>
        <end position="89"/>
    </location>
</feature>
<feature type="transmembrane region" description="Helical" evidence="6">
    <location>
        <begin position="109"/>
        <end position="128"/>
    </location>
</feature>
<dbReference type="EMBL" id="CP104874">
    <property type="protein sequence ID" value="WWF04454.1"/>
    <property type="molecule type" value="Genomic_DNA"/>
</dbReference>
<keyword evidence="3 6" id="KW-0812">Transmembrane</keyword>
<dbReference type="Proteomes" id="UP001381003">
    <property type="component" value="Chromosome"/>
</dbReference>
<dbReference type="InterPro" id="IPR003339">
    <property type="entry name" value="ABC/ECF_trnsptr_transmembrane"/>
</dbReference>
<keyword evidence="5 6" id="KW-0472">Membrane</keyword>
<evidence type="ECO:0000256" key="2">
    <source>
        <dbReference type="ARBA" id="ARBA00022475"/>
    </source>
</evidence>
<proteinExistence type="predicted"/>
<dbReference type="PANTHER" id="PTHR34857:SF2">
    <property type="entry name" value="SLL0384 PROTEIN"/>
    <property type="match status" value="1"/>
</dbReference>
<dbReference type="PANTHER" id="PTHR34857">
    <property type="entry name" value="SLL0384 PROTEIN"/>
    <property type="match status" value="1"/>
</dbReference>
<accession>A0ABZ2FAW5</accession>
<organism evidence="7 8">
    <name type="scientific">Janibacter terrae</name>
    <dbReference type="NCBI Taxonomy" id="103817"/>
    <lineage>
        <taxon>Bacteria</taxon>
        <taxon>Bacillati</taxon>
        <taxon>Actinomycetota</taxon>
        <taxon>Actinomycetes</taxon>
        <taxon>Micrococcales</taxon>
        <taxon>Intrasporangiaceae</taxon>
        <taxon>Janibacter</taxon>
    </lineage>
</organism>
<evidence type="ECO:0000256" key="6">
    <source>
        <dbReference type="SAM" id="Phobius"/>
    </source>
</evidence>
<feature type="transmembrane region" description="Helical" evidence="6">
    <location>
        <begin position="44"/>
        <end position="65"/>
    </location>
</feature>
<evidence type="ECO:0000256" key="3">
    <source>
        <dbReference type="ARBA" id="ARBA00022692"/>
    </source>
</evidence>
<sequence length="254" mass="26906">MGGPHGHALSHHGHSPAHRAPAHLKILATFLFVVLVVATPREAFWAFGAHALVLLTVLVVTRVPVRHLAPRLLVEVPFLLFAALMPFVATGPRVEVGPLTLSEAGLWGAWTLLAKATLGVGASLLLAATTEPADIVSGLARLRLPSQLVMILGFMVRYTEVVTAQLRSMRVARESRGFRGGGLRSWPVLAGTAGALFIRSYERGERVHLAMLARGHDGRVHAGPTAPVAPRVLTATMSVPLAAAVIALSARMLG</sequence>
<dbReference type="InterPro" id="IPR012809">
    <property type="entry name" value="ECF_CbiQ"/>
</dbReference>
<dbReference type="CDD" id="cd16914">
    <property type="entry name" value="EcfT"/>
    <property type="match status" value="1"/>
</dbReference>
<evidence type="ECO:0000256" key="4">
    <source>
        <dbReference type="ARBA" id="ARBA00022989"/>
    </source>
</evidence>
<protein>
    <submittedName>
        <fullName evidence="7">Cobalt ECF transporter T component CbiQ</fullName>
    </submittedName>
</protein>
<evidence type="ECO:0000313" key="8">
    <source>
        <dbReference type="Proteomes" id="UP001381003"/>
    </source>
</evidence>
<keyword evidence="8" id="KW-1185">Reference proteome</keyword>
<dbReference type="RefSeq" id="WP_068322373.1">
    <property type="nucleotide sequence ID" value="NZ_CP104874.1"/>
</dbReference>
<keyword evidence="2" id="KW-1003">Cell membrane</keyword>
<reference evidence="7 8" key="1">
    <citation type="submission" date="2022-09" db="EMBL/GenBank/DDBJ databases">
        <title>Complete genome sequence of Janibacter terrae strain COS04-44, PCL-degrading bacteria isolated from oil spilled coast.</title>
        <authorList>
            <person name="Park H."/>
            <person name="Kim J.Y."/>
            <person name="An S.H."/>
            <person name="Lee C.M."/>
            <person name="Weon H.-Y."/>
        </authorList>
    </citation>
    <scope>NUCLEOTIDE SEQUENCE [LARGE SCALE GENOMIC DNA]</scope>
    <source>
        <strain evidence="7 8">COS04-44</strain>
    </source>
</reference>
<comment type="subcellular location">
    <subcellularLocation>
        <location evidence="1">Cell membrane</location>
        <topology evidence="1">Multi-pass membrane protein</topology>
    </subcellularLocation>
</comment>
<feature type="transmembrane region" description="Helical" evidence="6">
    <location>
        <begin position="20"/>
        <end position="38"/>
    </location>
</feature>
<dbReference type="NCBIfam" id="TIGR02454">
    <property type="entry name" value="ECF_T_CbiQ"/>
    <property type="match status" value="1"/>
</dbReference>
<evidence type="ECO:0000313" key="7">
    <source>
        <dbReference type="EMBL" id="WWF04454.1"/>
    </source>
</evidence>
<evidence type="ECO:0000256" key="5">
    <source>
        <dbReference type="ARBA" id="ARBA00023136"/>
    </source>
</evidence>
<dbReference type="InterPro" id="IPR051611">
    <property type="entry name" value="ECF_transporter_component"/>
</dbReference>
<evidence type="ECO:0000256" key="1">
    <source>
        <dbReference type="ARBA" id="ARBA00004651"/>
    </source>
</evidence>